<sequence>MGHYVGPHVAQSYSTHASYRTVNRILRLSRLTGVVVSKPLESGRPAIYLQQQMFR</sequence>
<dbReference type="InParanoid" id="A0A1B7N1J7"/>
<keyword evidence="2" id="KW-1185">Reference proteome</keyword>
<gene>
    <name evidence="1" type="ORF">K503DRAFT_770161</name>
</gene>
<dbReference type="Proteomes" id="UP000092154">
    <property type="component" value="Unassembled WGS sequence"/>
</dbReference>
<dbReference type="AlphaFoldDB" id="A0A1B7N1J7"/>
<dbReference type="EMBL" id="KV448279">
    <property type="protein sequence ID" value="OAX38738.1"/>
    <property type="molecule type" value="Genomic_DNA"/>
</dbReference>
<protein>
    <submittedName>
        <fullName evidence="1">Uncharacterized protein</fullName>
    </submittedName>
</protein>
<reference evidence="1 2" key="1">
    <citation type="submission" date="2016-06" db="EMBL/GenBank/DDBJ databases">
        <title>Comparative genomics of the ectomycorrhizal sister species Rhizopogon vinicolor and Rhizopogon vesiculosus (Basidiomycota: Boletales) reveals a divergence of the mating type B locus.</title>
        <authorList>
            <consortium name="DOE Joint Genome Institute"/>
            <person name="Mujic A.B."/>
            <person name="Kuo A."/>
            <person name="Tritt A."/>
            <person name="Lipzen A."/>
            <person name="Chen C."/>
            <person name="Johnson J."/>
            <person name="Sharma A."/>
            <person name="Barry K."/>
            <person name="Grigoriev I.V."/>
            <person name="Spatafora J.W."/>
        </authorList>
    </citation>
    <scope>NUCLEOTIDE SEQUENCE [LARGE SCALE GENOMIC DNA]</scope>
    <source>
        <strain evidence="1 2">AM-OR11-026</strain>
    </source>
</reference>
<accession>A0A1B7N1J7</accession>
<organism evidence="1 2">
    <name type="scientific">Rhizopogon vinicolor AM-OR11-026</name>
    <dbReference type="NCBI Taxonomy" id="1314800"/>
    <lineage>
        <taxon>Eukaryota</taxon>
        <taxon>Fungi</taxon>
        <taxon>Dikarya</taxon>
        <taxon>Basidiomycota</taxon>
        <taxon>Agaricomycotina</taxon>
        <taxon>Agaricomycetes</taxon>
        <taxon>Agaricomycetidae</taxon>
        <taxon>Boletales</taxon>
        <taxon>Suillineae</taxon>
        <taxon>Rhizopogonaceae</taxon>
        <taxon>Rhizopogon</taxon>
    </lineage>
</organism>
<proteinExistence type="predicted"/>
<name>A0A1B7N1J7_9AGAM</name>
<evidence type="ECO:0000313" key="2">
    <source>
        <dbReference type="Proteomes" id="UP000092154"/>
    </source>
</evidence>
<evidence type="ECO:0000313" key="1">
    <source>
        <dbReference type="EMBL" id="OAX38738.1"/>
    </source>
</evidence>